<dbReference type="InterPro" id="IPR044865">
    <property type="entry name" value="MRH_dom"/>
</dbReference>
<dbReference type="GO" id="GO:0030968">
    <property type="term" value="P:endoplasmic reticulum unfolded protein response"/>
    <property type="evidence" value="ECO:0007669"/>
    <property type="project" value="InterPro"/>
</dbReference>
<dbReference type="InParanoid" id="F4PE91"/>
<dbReference type="GO" id="GO:0030970">
    <property type="term" value="P:retrograde protein transport, ER to cytosol"/>
    <property type="evidence" value="ECO:0000318"/>
    <property type="project" value="GO_Central"/>
</dbReference>
<dbReference type="GO" id="GO:0030246">
    <property type="term" value="F:carbohydrate binding"/>
    <property type="evidence" value="ECO:0007669"/>
    <property type="project" value="UniProtKB-KW"/>
</dbReference>
<keyword evidence="7" id="KW-1015">Disulfide bond</keyword>
<feature type="compositionally biased region" description="Polar residues" evidence="8">
    <location>
        <begin position="362"/>
        <end position="388"/>
    </location>
</feature>
<evidence type="ECO:0000313" key="12">
    <source>
        <dbReference type="Proteomes" id="UP000007241"/>
    </source>
</evidence>
<keyword evidence="12" id="KW-1185">Reference proteome</keyword>
<evidence type="ECO:0000256" key="9">
    <source>
        <dbReference type="SAM" id="SignalP"/>
    </source>
</evidence>
<evidence type="ECO:0000313" key="11">
    <source>
        <dbReference type="EMBL" id="EGF76517.1"/>
    </source>
</evidence>
<feature type="region of interest" description="Disordered" evidence="8">
    <location>
        <begin position="358"/>
        <end position="400"/>
    </location>
</feature>
<evidence type="ECO:0000259" key="10">
    <source>
        <dbReference type="PROSITE" id="PS51914"/>
    </source>
</evidence>
<dbReference type="InterPro" id="IPR045149">
    <property type="entry name" value="OS-9-like"/>
</dbReference>
<feature type="chain" id="PRO_5003319978" description="Protein OS-9 homolog" evidence="9">
    <location>
        <begin position="25"/>
        <end position="477"/>
    </location>
</feature>
<dbReference type="OrthoDB" id="448954at2759"/>
<evidence type="ECO:0000256" key="3">
    <source>
        <dbReference type="ARBA" id="ARBA00018727"/>
    </source>
</evidence>
<protein>
    <recommendedName>
        <fullName evidence="3">Protein OS-9 homolog</fullName>
    </recommendedName>
</protein>
<reference evidence="11 12" key="1">
    <citation type="submission" date="2009-12" db="EMBL/GenBank/DDBJ databases">
        <title>The draft genome of Batrachochytrium dendrobatidis.</title>
        <authorList>
            <consortium name="US DOE Joint Genome Institute (JGI-PGF)"/>
            <person name="Kuo A."/>
            <person name="Salamov A."/>
            <person name="Schmutz J."/>
            <person name="Lucas S."/>
            <person name="Pitluck S."/>
            <person name="Rosenblum E."/>
            <person name="Stajich J."/>
            <person name="Eisen M."/>
            <person name="Grigoriev I.V."/>
        </authorList>
    </citation>
    <scope>NUCLEOTIDE SEQUENCE [LARGE SCALE GENOMIC DNA]</scope>
    <source>
        <strain evidence="12">JAM81 / FGSC 10211</strain>
    </source>
</reference>
<dbReference type="PANTHER" id="PTHR15414:SF0">
    <property type="entry name" value="ENDOPLASMIC RETICULUM LECTIN 1"/>
    <property type="match status" value="1"/>
</dbReference>
<dbReference type="Proteomes" id="UP000007241">
    <property type="component" value="Unassembled WGS sequence"/>
</dbReference>
<accession>F4PE91</accession>
<dbReference type="AlphaFoldDB" id="F4PE91"/>
<dbReference type="PROSITE" id="PS51914">
    <property type="entry name" value="MRH"/>
    <property type="match status" value="1"/>
</dbReference>
<evidence type="ECO:0000256" key="8">
    <source>
        <dbReference type="SAM" id="MobiDB-lite"/>
    </source>
</evidence>
<comment type="similarity">
    <text evidence="2">Belongs to the OS-9 family.</text>
</comment>
<dbReference type="Gene3D" id="2.70.130.10">
    <property type="entry name" value="Mannose-6-phosphate receptor binding domain"/>
    <property type="match status" value="1"/>
</dbReference>
<feature type="signal peptide" evidence="9">
    <location>
        <begin position="1"/>
        <end position="24"/>
    </location>
</feature>
<evidence type="ECO:0000256" key="6">
    <source>
        <dbReference type="ARBA" id="ARBA00022824"/>
    </source>
</evidence>
<organism evidence="11 12">
    <name type="scientific">Batrachochytrium dendrobatidis (strain JAM81 / FGSC 10211)</name>
    <name type="common">Frog chytrid fungus</name>
    <dbReference type="NCBI Taxonomy" id="684364"/>
    <lineage>
        <taxon>Eukaryota</taxon>
        <taxon>Fungi</taxon>
        <taxon>Fungi incertae sedis</taxon>
        <taxon>Chytridiomycota</taxon>
        <taxon>Chytridiomycota incertae sedis</taxon>
        <taxon>Chytridiomycetes</taxon>
        <taxon>Rhizophydiales</taxon>
        <taxon>Rhizophydiales incertae sedis</taxon>
        <taxon>Batrachochytrium</taxon>
    </lineage>
</organism>
<dbReference type="FunCoup" id="F4PE91">
    <property type="interactions" value="96"/>
</dbReference>
<evidence type="ECO:0000256" key="5">
    <source>
        <dbReference type="ARBA" id="ARBA00022734"/>
    </source>
</evidence>
<feature type="domain" description="MRH" evidence="10">
    <location>
        <begin position="139"/>
        <end position="267"/>
    </location>
</feature>
<dbReference type="GeneID" id="18244671"/>
<proteinExistence type="inferred from homology"/>
<dbReference type="RefSeq" id="XP_006682894.1">
    <property type="nucleotide sequence ID" value="XM_006682831.1"/>
</dbReference>
<keyword evidence="5" id="KW-0430">Lectin</keyword>
<dbReference type="HOGENOM" id="CLU_572348_0_0_1"/>
<keyword evidence="4 9" id="KW-0732">Signal</keyword>
<dbReference type="EMBL" id="GL882896">
    <property type="protein sequence ID" value="EGF76517.1"/>
    <property type="molecule type" value="Genomic_DNA"/>
</dbReference>
<evidence type="ECO:0000256" key="2">
    <source>
        <dbReference type="ARBA" id="ARBA00009918"/>
    </source>
</evidence>
<gene>
    <name evidence="11" type="ORF">BATDEDRAFT_92565</name>
</gene>
<keyword evidence="6" id="KW-0256">Endoplasmic reticulum</keyword>
<name>F4PE91_BATDJ</name>
<dbReference type="PANTHER" id="PTHR15414">
    <property type="entry name" value="OS-9-RELATED"/>
    <property type="match status" value="1"/>
</dbReference>
<dbReference type="GO" id="GO:0005789">
    <property type="term" value="C:endoplasmic reticulum membrane"/>
    <property type="evidence" value="ECO:0007669"/>
    <property type="project" value="UniProtKB-SubCell"/>
</dbReference>
<evidence type="ECO:0000256" key="7">
    <source>
        <dbReference type="ARBA" id="ARBA00023157"/>
    </source>
</evidence>
<dbReference type="InterPro" id="IPR012913">
    <property type="entry name" value="OS9-like_dom"/>
</dbReference>
<comment type="subcellular location">
    <subcellularLocation>
        <location evidence="1">Endoplasmic reticulum membrane</location>
        <topology evidence="1">Peripheral membrane protein</topology>
        <orientation evidence="1">Lumenal side</orientation>
    </subcellularLocation>
</comment>
<dbReference type="STRING" id="684364.F4PE91"/>
<evidence type="ECO:0000256" key="4">
    <source>
        <dbReference type="ARBA" id="ARBA00022729"/>
    </source>
</evidence>
<dbReference type="GO" id="GO:0005788">
    <property type="term" value="C:endoplasmic reticulum lumen"/>
    <property type="evidence" value="ECO:0000318"/>
    <property type="project" value="GO_Central"/>
</dbReference>
<dbReference type="InterPro" id="IPR009011">
    <property type="entry name" value="Man6P_isomerase_rcpt-bd_dom_sf"/>
</dbReference>
<evidence type="ECO:0000256" key="1">
    <source>
        <dbReference type="ARBA" id="ARBA00004367"/>
    </source>
</evidence>
<sequence length="477" mass="54188">MVFLKLLPTVTLSFIALLTNTVLAETVKTGHKSTHAQSHQHRYNQQSHAALRHQVFSDMFKTPLINVVFGTQSISHSEASKLLSNSDSNVMQLKYDQSMFICSIPSNLVVTSASASVVDNTEKNRIILQAMAKLKTMGSACLKHSDRLWDYDFCPGKYVRQHHTWPKTSKQKKGGSIEYFLGYMDKEKLTKSKSKVFSAPQLIEDDDNGKHHLRQVWGFGDMCTDIGEHRTVEVQYHCCTHQHISYLREYSVCKYIVSVHTPIMCFHPIFESQKQEAANQIQCKQIEMQPLFPETMSESSYIDAEPKVISAPVTPNVQPKKKFKKWLTAYDMNELGCTSPIQCIKSLQHPIESLDGMDTKKLQSQTDTTSETSADSIESDSTQSNQVPSDHEESNTDEPVMVRITTIEQEWVVFDALLEVRYQLAVERQELAILRLDSLDTKPIIIAGLETALSTNEIHKLYDLVMTMLDSDTRDRN</sequence>
<dbReference type="Pfam" id="PF07915">
    <property type="entry name" value="PRKCSH"/>
    <property type="match status" value="1"/>
</dbReference>